<feature type="region of interest" description="Disordered" evidence="1">
    <location>
        <begin position="151"/>
        <end position="181"/>
    </location>
</feature>
<evidence type="ECO:0000313" key="3">
    <source>
        <dbReference type="Proteomes" id="UP000800200"/>
    </source>
</evidence>
<reference evidence="2" key="1">
    <citation type="journal article" date="2020" name="Stud. Mycol.">
        <title>101 Dothideomycetes genomes: a test case for predicting lifestyles and emergence of pathogens.</title>
        <authorList>
            <person name="Haridas S."/>
            <person name="Albert R."/>
            <person name="Binder M."/>
            <person name="Bloem J."/>
            <person name="Labutti K."/>
            <person name="Salamov A."/>
            <person name="Andreopoulos B."/>
            <person name="Baker S."/>
            <person name="Barry K."/>
            <person name="Bills G."/>
            <person name="Bluhm B."/>
            <person name="Cannon C."/>
            <person name="Castanera R."/>
            <person name="Culley D."/>
            <person name="Daum C."/>
            <person name="Ezra D."/>
            <person name="Gonzalez J."/>
            <person name="Henrissat B."/>
            <person name="Kuo A."/>
            <person name="Liang C."/>
            <person name="Lipzen A."/>
            <person name="Lutzoni F."/>
            <person name="Magnuson J."/>
            <person name="Mondo S."/>
            <person name="Nolan M."/>
            <person name="Ohm R."/>
            <person name="Pangilinan J."/>
            <person name="Park H.-J."/>
            <person name="Ramirez L."/>
            <person name="Alfaro M."/>
            <person name="Sun H."/>
            <person name="Tritt A."/>
            <person name="Yoshinaga Y."/>
            <person name="Zwiers L.-H."/>
            <person name="Turgeon B."/>
            <person name="Goodwin S."/>
            <person name="Spatafora J."/>
            <person name="Crous P."/>
            <person name="Grigoriev I."/>
        </authorList>
    </citation>
    <scope>NUCLEOTIDE SEQUENCE</scope>
    <source>
        <strain evidence="2">CBS 207.26</strain>
    </source>
</reference>
<proteinExistence type="predicted"/>
<sequence length="230" mass="25324">MTDRRAQDNPGLGYSIGEQEREGAAVQRKGNPPPANQPRPPSLHGVQDYQMQLMLLEQQKKKGGAMARAIEGGWNEPALPEIPIQTASETRARMEPPIDDRASPLRLEQGQNEMSLPVQQDHGMRASNTLPNINQAANRCASVHNCSLCTSTTSPKRRTNADGNDRQMESSSFPSVQHPPPTLNRMLDPISAANLLFQQSVSLSLMIPRHSKLVLSSIEVFSKSPILYVK</sequence>
<dbReference type="Proteomes" id="UP000800200">
    <property type="component" value="Unassembled WGS sequence"/>
</dbReference>
<organism evidence="2 3">
    <name type="scientific">Zopfia rhizophila CBS 207.26</name>
    <dbReference type="NCBI Taxonomy" id="1314779"/>
    <lineage>
        <taxon>Eukaryota</taxon>
        <taxon>Fungi</taxon>
        <taxon>Dikarya</taxon>
        <taxon>Ascomycota</taxon>
        <taxon>Pezizomycotina</taxon>
        <taxon>Dothideomycetes</taxon>
        <taxon>Dothideomycetes incertae sedis</taxon>
        <taxon>Zopfiaceae</taxon>
        <taxon>Zopfia</taxon>
    </lineage>
</organism>
<feature type="region of interest" description="Disordered" evidence="1">
    <location>
        <begin position="1"/>
        <end position="46"/>
    </location>
</feature>
<protein>
    <submittedName>
        <fullName evidence="2">Uncharacterized protein</fullName>
    </submittedName>
</protein>
<feature type="compositionally biased region" description="Basic and acidic residues" evidence="1">
    <location>
        <begin position="159"/>
        <end position="168"/>
    </location>
</feature>
<feature type="compositionally biased region" description="Pro residues" evidence="1">
    <location>
        <begin position="31"/>
        <end position="41"/>
    </location>
</feature>
<dbReference type="AlphaFoldDB" id="A0A6A6DV63"/>
<gene>
    <name evidence="2" type="ORF">K469DRAFT_751549</name>
</gene>
<evidence type="ECO:0000313" key="2">
    <source>
        <dbReference type="EMBL" id="KAF2183561.1"/>
    </source>
</evidence>
<accession>A0A6A6DV63</accession>
<dbReference type="EMBL" id="ML994642">
    <property type="protein sequence ID" value="KAF2183561.1"/>
    <property type="molecule type" value="Genomic_DNA"/>
</dbReference>
<name>A0A6A6DV63_9PEZI</name>
<evidence type="ECO:0000256" key="1">
    <source>
        <dbReference type="SAM" id="MobiDB-lite"/>
    </source>
</evidence>
<keyword evidence="3" id="KW-1185">Reference proteome</keyword>